<feature type="compositionally biased region" description="Basic and acidic residues" evidence="1">
    <location>
        <begin position="70"/>
        <end position="104"/>
    </location>
</feature>
<dbReference type="HOGENOM" id="CLU_077334_0_0_7"/>
<evidence type="ECO:0000256" key="1">
    <source>
        <dbReference type="SAM" id="MobiDB-lite"/>
    </source>
</evidence>
<gene>
    <name evidence="2" type="ordered locus">HMU02640</name>
</gene>
<reference evidence="2 3" key="1">
    <citation type="journal article" date="2010" name="BMC Genomics">
        <title>Comparative genomics and proteomics of Helicobacter mustelae, an ulcerogenic and carcinogenic gastric pathogen.</title>
        <authorList>
            <person name="O'Toole P.W."/>
            <person name="Snelling W.J."/>
            <person name="Canchaya C."/>
            <person name="Forde B.M."/>
            <person name="Hardie K.R."/>
            <person name="Josenhans C."/>
            <person name="Graham R.L.J."/>
            <person name="McMullan G."/>
            <person name="Parkhill J."/>
            <person name="Belda E."/>
            <person name="Bentley S.D."/>
        </authorList>
    </citation>
    <scope>NUCLEOTIDE SEQUENCE [LARGE SCALE GENOMIC DNA]</scope>
    <source>
        <strain evidence="3">ATCC 43772 / LMG 18044 / NCTC 12198 / 12198</strain>
    </source>
</reference>
<proteinExistence type="predicted"/>
<dbReference type="KEGG" id="hms:HMU02640"/>
<organism evidence="2 3">
    <name type="scientific">Helicobacter mustelae (strain ATCC 43772 / CCUG 25715 / CIP 103759 / LMG 18044 / NCTC 12198 / R85-136P)</name>
    <name type="common">Campylobacter mustelae</name>
    <dbReference type="NCBI Taxonomy" id="679897"/>
    <lineage>
        <taxon>Bacteria</taxon>
        <taxon>Pseudomonadati</taxon>
        <taxon>Campylobacterota</taxon>
        <taxon>Epsilonproteobacteria</taxon>
        <taxon>Campylobacterales</taxon>
        <taxon>Helicobacteraceae</taxon>
        <taxon>Helicobacter</taxon>
    </lineage>
</organism>
<dbReference type="EMBL" id="FN555004">
    <property type="protein sequence ID" value="CBG39526.1"/>
    <property type="molecule type" value="Genomic_DNA"/>
</dbReference>
<dbReference type="Proteomes" id="UP000001522">
    <property type="component" value="Chromosome"/>
</dbReference>
<feature type="compositionally biased region" description="Acidic residues" evidence="1">
    <location>
        <begin position="33"/>
        <end position="43"/>
    </location>
</feature>
<dbReference type="eggNOG" id="ENOG50338G0">
    <property type="taxonomic scope" value="Bacteria"/>
</dbReference>
<dbReference type="Gene3D" id="1.10.287.500">
    <property type="entry name" value="Helix hairpin bin"/>
    <property type="match status" value="1"/>
</dbReference>
<keyword evidence="3" id="KW-1185">Reference proteome</keyword>
<evidence type="ECO:0000313" key="3">
    <source>
        <dbReference type="Proteomes" id="UP000001522"/>
    </source>
</evidence>
<name>D3UGA5_HELM1</name>
<accession>D3UGA5</accession>
<evidence type="ECO:0000313" key="2">
    <source>
        <dbReference type="EMBL" id="CBG39526.1"/>
    </source>
</evidence>
<dbReference type="STRING" id="679897.HMU02640"/>
<dbReference type="RefSeq" id="WP_013022621.1">
    <property type="nucleotide sequence ID" value="NC_013949.1"/>
</dbReference>
<dbReference type="AlphaFoldDB" id="D3UGA5"/>
<protein>
    <recommendedName>
        <fullName evidence="4">Chemotaxis protein</fullName>
    </recommendedName>
</protein>
<dbReference type="SUPFAM" id="SSF75708">
    <property type="entry name" value="Chemotaxis phosphatase CheZ"/>
    <property type="match status" value="1"/>
</dbReference>
<feature type="region of interest" description="Disordered" evidence="1">
    <location>
        <begin position="1"/>
        <end position="105"/>
    </location>
</feature>
<feature type="compositionally biased region" description="Acidic residues" evidence="1">
    <location>
        <begin position="51"/>
        <end position="69"/>
    </location>
</feature>
<sequence>MNQEELDALLKAELGEGNAKKSKKSKKSKKEEGVEELSEDLGEGSEGTEQALEEIENTEQALEEIEELPEEIKEELKDAKEAEEEIKEKEEESKESSKSKDKEVSLNLPVDNQHKVIFQLDEVAKDSEIHANEVFTELEGIQESNMALLDGLKSISQYANSQKEIFEKLSSKFPNIQIFSSALEETQQNLALIKSLEDKINDCDMSINNAMNAMQFQDIYQQKINRIIHIIQSLVQYVNSLFESKEVGRSAPARHIVGDDTKDTFSQDEIEKLINSFGKNP</sequence>
<evidence type="ECO:0008006" key="4">
    <source>
        <dbReference type="Google" id="ProtNLM"/>
    </source>
</evidence>